<dbReference type="InterPro" id="IPR036390">
    <property type="entry name" value="WH_DNA-bd_sf"/>
</dbReference>
<proteinExistence type="inferred from homology"/>
<accession>A0ABN2D6D1</accession>
<dbReference type="EMBL" id="BAAAPH010000007">
    <property type="protein sequence ID" value="GAA1569645.1"/>
    <property type="molecule type" value="Genomic_DNA"/>
</dbReference>
<organism evidence="6 7">
    <name type="scientific">Kribbella hippodromi</name>
    <dbReference type="NCBI Taxonomy" id="434347"/>
    <lineage>
        <taxon>Bacteria</taxon>
        <taxon>Bacillati</taxon>
        <taxon>Actinomycetota</taxon>
        <taxon>Actinomycetes</taxon>
        <taxon>Propionibacteriales</taxon>
        <taxon>Kribbellaceae</taxon>
        <taxon>Kribbella</taxon>
    </lineage>
</organism>
<feature type="domain" description="HTH lysR-type" evidence="5">
    <location>
        <begin position="3"/>
        <end position="60"/>
    </location>
</feature>
<dbReference type="PANTHER" id="PTHR30346:SF0">
    <property type="entry name" value="HCA OPERON TRANSCRIPTIONAL ACTIVATOR HCAR"/>
    <property type="match status" value="1"/>
</dbReference>
<dbReference type="SUPFAM" id="SSF46785">
    <property type="entry name" value="Winged helix' DNA-binding domain"/>
    <property type="match status" value="1"/>
</dbReference>
<dbReference type="InterPro" id="IPR036388">
    <property type="entry name" value="WH-like_DNA-bd_sf"/>
</dbReference>
<reference evidence="6 7" key="1">
    <citation type="journal article" date="2019" name="Int. J. Syst. Evol. Microbiol.">
        <title>The Global Catalogue of Microorganisms (GCM) 10K type strain sequencing project: providing services to taxonomists for standard genome sequencing and annotation.</title>
        <authorList>
            <consortium name="The Broad Institute Genomics Platform"/>
            <consortium name="The Broad Institute Genome Sequencing Center for Infectious Disease"/>
            <person name="Wu L."/>
            <person name="Ma J."/>
        </authorList>
    </citation>
    <scope>NUCLEOTIDE SEQUENCE [LARGE SCALE GENOMIC DNA]</scope>
    <source>
        <strain evidence="6 7">JCM 15572</strain>
    </source>
</reference>
<dbReference type="InterPro" id="IPR005119">
    <property type="entry name" value="LysR_subst-bd"/>
</dbReference>
<evidence type="ECO:0000256" key="4">
    <source>
        <dbReference type="ARBA" id="ARBA00023163"/>
    </source>
</evidence>
<dbReference type="Proteomes" id="UP001501705">
    <property type="component" value="Unassembled WGS sequence"/>
</dbReference>
<dbReference type="Pfam" id="PF03466">
    <property type="entry name" value="LysR_substrate"/>
    <property type="match status" value="1"/>
</dbReference>
<evidence type="ECO:0000256" key="2">
    <source>
        <dbReference type="ARBA" id="ARBA00023015"/>
    </source>
</evidence>
<evidence type="ECO:0000259" key="5">
    <source>
        <dbReference type="PROSITE" id="PS50931"/>
    </source>
</evidence>
<dbReference type="SUPFAM" id="SSF53850">
    <property type="entry name" value="Periplasmic binding protein-like II"/>
    <property type="match status" value="1"/>
</dbReference>
<protein>
    <submittedName>
        <fullName evidence="6">LysR family transcriptional regulator</fullName>
    </submittedName>
</protein>
<keyword evidence="2" id="KW-0805">Transcription regulation</keyword>
<evidence type="ECO:0000313" key="6">
    <source>
        <dbReference type="EMBL" id="GAA1569645.1"/>
    </source>
</evidence>
<name>A0ABN2D6D1_9ACTN</name>
<evidence type="ECO:0000256" key="3">
    <source>
        <dbReference type="ARBA" id="ARBA00023125"/>
    </source>
</evidence>
<dbReference type="PROSITE" id="PS50931">
    <property type="entry name" value="HTH_LYSR"/>
    <property type="match status" value="1"/>
</dbReference>
<dbReference type="PANTHER" id="PTHR30346">
    <property type="entry name" value="TRANSCRIPTIONAL DUAL REGULATOR HCAR-RELATED"/>
    <property type="match status" value="1"/>
</dbReference>
<dbReference type="Gene3D" id="1.10.10.10">
    <property type="entry name" value="Winged helix-like DNA-binding domain superfamily/Winged helix DNA-binding domain"/>
    <property type="match status" value="1"/>
</dbReference>
<comment type="caution">
    <text evidence="6">The sequence shown here is derived from an EMBL/GenBank/DDBJ whole genome shotgun (WGS) entry which is preliminary data.</text>
</comment>
<comment type="similarity">
    <text evidence="1">Belongs to the LysR transcriptional regulatory family.</text>
</comment>
<evidence type="ECO:0000313" key="7">
    <source>
        <dbReference type="Proteomes" id="UP001501705"/>
    </source>
</evidence>
<keyword evidence="4" id="KW-0804">Transcription</keyword>
<evidence type="ECO:0000256" key="1">
    <source>
        <dbReference type="ARBA" id="ARBA00009437"/>
    </source>
</evidence>
<dbReference type="InterPro" id="IPR000847">
    <property type="entry name" value="LysR_HTH_N"/>
</dbReference>
<dbReference type="CDD" id="cd08414">
    <property type="entry name" value="PBP2_LTTR_aromatics_like"/>
    <property type="match status" value="1"/>
</dbReference>
<sequence>MAMERQDIEVFLALAEELHFARTAERLRLTPAAVSQSLKRVERRVGAPLFTRTTRRVDLTPLGRQFHADLEPAYAQVQAAIARAVSTAHGLSGNLRLGYMSAAVTSPLLALVDSFRAQTPDISVSIQETTLADLYGPLRRAEVDLCVLPLPVAEPDLTTGPTLLSEAALLAVPTTHRLARLTSITPADLGDEPFLFAQNLPQYWIGHHLPATASSARTTRLAGFQEVLAYVASGHGVAVVGDQTSRLYPRPGLTCVPLEATARFDYALTWRTDAIPPLASAFLTHATT</sequence>
<gene>
    <name evidence="6" type="ORF">GCM10009804_27590</name>
</gene>
<keyword evidence="7" id="KW-1185">Reference proteome</keyword>
<dbReference type="Gene3D" id="3.40.190.10">
    <property type="entry name" value="Periplasmic binding protein-like II"/>
    <property type="match status" value="2"/>
</dbReference>
<dbReference type="Pfam" id="PF00126">
    <property type="entry name" value="HTH_1"/>
    <property type="match status" value="1"/>
</dbReference>
<keyword evidence="3" id="KW-0238">DNA-binding</keyword>